<dbReference type="InterPro" id="IPR035979">
    <property type="entry name" value="RBD_domain_sf"/>
</dbReference>
<dbReference type="GO" id="GO:0045944">
    <property type="term" value="P:positive regulation of transcription by RNA polymerase II"/>
    <property type="evidence" value="ECO:0007669"/>
    <property type="project" value="TreeGrafter"/>
</dbReference>
<organism evidence="11 12">
    <name type="scientific">Acipenser ruthenus</name>
    <name type="common">Sterlet sturgeon</name>
    <dbReference type="NCBI Taxonomy" id="7906"/>
    <lineage>
        <taxon>Eukaryota</taxon>
        <taxon>Metazoa</taxon>
        <taxon>Chordata</taxon>
        <taxon>Craniata</taxon>
        <taxon>Vertebrata</taxon>
        <taxon>Euteleostomi</taxon>
        <taxon>Actinopterygii</taxon>
        <taxon>Chondrostei</taxon>
        <taxon>Acipenseriformes</taxon>
        <taxon>Acipenseridae</taxon>
        <taxon>Acipenser</taxon>
    </lineage>
</organism>
<keyword evidence="11" id="KW-0675">Receptor</keyword>
<dbReference type="GO" id="GO:0005634">
    <property type="term" value="C:nucleus"/>
    <property type="evidence" value="ECO:0007669"/>
    <property type="project" value="UniProtKB-SubCell"/>
</dbReference>
<gene>
    <name evidence="11" type="ORF">EOD39_11368</name>
</gene>
<dbReference type="GO" id="GO:0003712">
    <property type="term" value="F:transcription coregulator activity"/>
    <property type="evidence" value="ECO:0007669"/>
    <property type="project" value="InterPro"/>
</dbReference>
<proteinExistence type="predicted"/>
<evidence type="ECO:0000256" key="9">
    <source>
        <dbReference type="SAM" id="MobiDB-lite"/>
    </source>
</evidence>
<dbReference type="Proteomes" id="UP000289886">
    <property type="component" value="Unassembled WGS sequence"/>
</dbReference>
<feature type="compositionally biased region" description="Low complexity" evidence="9">
    <location>
        <begin position="224"/>
        <end position="237"/>
    </location>
</feature>
<evidence type="ECO:0000256" key="3">
    <source>
        <dbReference type="ARBA" id="ARBA00022884"/>
    </source>
</evidence>
<feature type="compositionally biased region" description="Low complexity" evidence="9">
    <location>
        <begin position="246"/>
        <end position="276"/>
    </location>
</feature>
<keyword evidence="12" id="KW-1185">Reference proteome</keyword>
<evidence type="ECO:0000256" key="7">
    <source>
        <dbReference type="ARBA" id="ARBA00023242"/>
    </source>
</evidence>
<evidence type="ECO:0000256" key="8">
    <source>
        <dbReference type="PROSITE-ProRule" id="PRU00176"/>
    </source>
</evidence>
<feature type="compositionally biased region" description="Low complexity" evidence="9">
    <location>
        <begin position="194"/>
        <end position="210"/>
    </location>
</feature>
<dbReference type="Gene3D" id="3.30.70.330">
    <property type="match status" value="1"/>
</dbReference>
<accession>A0A662YUH2</accession>
<keyword evidence="6" id="KW-0804">Transcription</keyword>
<feature type="compositionally biased region" description="Basic and acidic residues" evidence="9">
    <location>
        <begin position="156"/>
        <end position="166"/>
    </location>
</feature>
<name>A0A662YUH2_ACIRT</name>
<feature type="domain" description="RRM" evidence="10">
    <location>
        <begin position="318"/>
        <end position="403"/>
    </location>
</feature>
<evidence type="ECO:0000313" key="11">
    <source>
        <dbReference type="EMBL" id="RXM99511.1"/>
    </source>
</evidence>
<keyword evidence="7" id="KW-0539">Nucleus</keyword>
<evidence type="ECO:0000256" key="1">
    <source>
        <dbReference type="ARBA" id="ARBA00004123"/>
    </source>
</evidence>
<evidence type="ECO:0000256" key="2">
    <source>
        <dbReference type="ARBA" id="ARBA00022553"/>
    </source>
</evidence>
<dbReference type="PANTHER" id="PTHR15528:SF5">
    <property type="entry name" value="PEROXISOME PROLIFERATOR-ACTIVATED RECEPTOR GAMMA COACTIVATOR-RELATED PROTEIN 1"/>
    <property type="match status" value="1"/>
</dbReference>
<feature type="region of interest" description="Disordered" evidence="9">
    <location>
        <begin position="1"/>
        <end position="83"/>
    </location>
</feature>
<evidence type="ECO:0000256" key="4">
    <source>
        <dbReference type="ARBA" id="ARBA00023015"/>
    </source>
</evidence>
<evidence type="ECO:0000256" key="5">
    <source>
        <dbReference type="ARBA" id="ARBA00023159"/>
    </source>
</evidence>
<evidence type="ECO:0000259" key="10">
    <source>
        <dbReference type="PROSITE" id="PS50102"/>
    </source>
</evidence>
<dbReference type="EMBL" id="SCEB01000358">
    <property type="protein sequence ID" value="RXM99511.1"/>
    <property type="molecule type" value="Genomic_DNA"/>
</dbReference>
<keyword evidence="4" id="KW-0805">Transcription regulation</keyword>
<dbReference type="SMART" id="SM00360">
    <property type="entry name" value="RRM"/>
    <property type="match status" value="1"/>
</dbReference>
<comment type="caution">
    <text evidence="11">The sequence shown here is derived from an EMBL/GenBank/DDBJ whole genome shotgun (WGS) entry which is preliminary data.</text>
</comment>
<dbReference type="PROSITE" id="PS50102">
    <property type="entry name" value="RRM"/>
    <property type="match status" value="1"/>
</dbReference>
<evidence type="ECO:0000256" key="6">
    <source>
        <dbReference type="ARBA" id="ARBA00023163"/>
    </source>
</evidence>
<feature type="region of interest" description="Disordered" evidence="9">
    <location>
        <begin position="143"/>
        <end position="293"/>
    </location>
</feature>
<dbReference type="InterPro" id="IPR000504">
    <property type="entry name" value="RRM_dom"/>
</dbReference>
<comment type="subcellular location">
    <subcellularLocation>
        <location evidence="1">Nucleus</location>
    </subcellularLocation>
</comment>
<dbReference type="InterPro" id="IPR034605">
    <property type="entry name" value="PGC-1"/>
</dbReference>
<sequence length="438" mass="49742">MLDRVRGPDLASTAGLTPPATPPHHMWKPLAPVSLLRKPKLPEGPKLSPAKAIQIIDPKPLPHSKTRTKLPSSPAPSLHSENPSFADHDYCLPGTEPACAEKGRRWNVKQQSSVIIKPIEQRAPAGCPRKCAVQPLDHRTLSGSVLLSPDSSPCRLEADTASRDSTEFSSSRRFRYYSPEKSERGRARRRSRTRSSSSSESDSSGSRSSSPLTKRRRRYRSRCSRSSSSSSSSSPSHSRQRRRPHSYCSSRSGSWSRSSSSARSRSGSWSRSPSPCSRRRDSRGRSDYDCYSYDNSRDRVHRQELRNQRKEKAIEERRVVYVGKIRSGMTRKELRERFSTYGEIEECALHFREEGDNYGFVTYRHTDNAFAAIENGQKLRQPDELPFDLCFGGRRQFCKMSYADLDSNRDYESTPARSKFDALDFDTLLKQAQKSLRR</sequence>
<dbReference type="PANTHER" id="PTHR15528">
    <property type="entry name" value="PEROXISOME PROLIFERATOR ACTIVATED RECEPTOR GAMMA COACTIVATOR 1 PGC-1 -RELATED"/>
    <property type="match status" value="1"/>
</dbReference>
<dbReference type="SUPFAM" id="SSF54928">
    <property type="entry name" value="RNA-binding domain, RBD"/>
    <property type="match status" value="1"/>
</dbReference>
<dbReference type="AlphaFoldDB" id="A0A662YUH2"/>
<evidence type="ECO:0000313" key="12">
    <source>
        <dbReference type="Proteomes" id="UP000289886"/>
    </source>
</evidence>
<reference evidence="11 12" key="1">
    <citation type="submission" date="2019-01" db="EMBL/GenBank/DDBJ databases">
        <title>Draft Genome and Complete Hox-Cluster Characterization of the Sterlet Sturgeon (Acipenser ruthenus).</title>
        <authorList>
            <person name="Wei Q."/>
        </authorList>
    </citation>
    <scope>NUCLEOTIDE SEQUENCE [LARGE SCALE GENOMIC DNA]</scope>
    <source>
        <strain evidence="11">WHYD16114868_AA</strain>
        <tissue evidence="11">Blood</tissue>
    </source>
</reference>
<dbReference type="GO" id="GO:0003723">
    <property type="term" value="F:RNA binding"/>
    <property type="evidence" value="ECO:0007669"/>
    <property type="project" value="UniProtKB-UniRule"/>
</dbReference>
<protein>
    <submittedName>
        <fullName evidence="11">Peroxisome proliferator-activated receptor gamma coactivator-related protein 1</fullName>
    </submittedName>
</protein>
<keyword evidence="3 8" id="KW-0694">RNA-binding</keyword>
<keyword evidence="5" id="KW-0010">Activator</keyword>
<keyword evidence="2" id="KW-0597">Phosphoprotein</keyword>
<dbReference type="Pfam" id="PF00076">
    <property type="entry name" value="RRM_1"/>
    <property type="match status" value="1"/>
</dbReference>
<feature type="compositionally biased region" description="Basic residues" evidence="9">
    <location>
        <begin position="213"/>
        <end position="223"/>
    </location>
</feature>
<dbReference type="InterPro" id="IPR012677">
    <property type="entry name" value="Nucleotide-bd_a/b_plait_sf"/>
</dbReference>